<feature type="domain" description="NAD-dependent epimerase/dehydratase" evidence="1">
    <location>
        <begin position="1"/>
        <end position="221"/>
    </location>
</feature>
<protein>
    <submittedName>
        <fullName evidence="2">UDP-glucose 4-epimerase</fullName>
    </submittedName>
</protein>
<comment type="caution">
    <text evidence="2">The sequence shown here is derived from an EMBL/GenBank/DDBJ whole genome shotgun (WGS) entry which is preliminary data.</text>
</comment>
<evidence type="ECO:0000259" key="1">
    <source>
        <dbReference type="Pfam" id="PF01370"/>
    </source>
</evidence>
<gene>
    <name evidence="2" type="ORF">OMM_04219</name>
</gene>
<dbReference type="SUPFAM" id="SSF51735">
    <property type="entry name" value="NAD(P)-binding Rossmann-fold domains"/>
    <property type="match status" value="1"/>
</dbReference>
<dbReference type="InterPro" id="IPR036291">
    <property type="entry name" value="NAD(P)-bd_dom_sf"/>
</dbReference>
<name>A0A1V1P2I1_9BACT</name>
<proteinExistence type="predicted"/>
<dbReference type="InterPro" id="IPR050177">
    <property type="entry name" value="Lipid_A_modif_metabolic_enz"/>
</dbReference>
<dbReference type="PANTHER" id="PTHR43245:SF52">
    <property type="entry name" value="NAD-DEPENDENT EPIMERASE_DEHYDRATASE"/>
    <property type="match status" value="1"/>
</dbReference>
<evidence type="ECO:0000313" key="2">
    <source>
        <dbReference type="EMBL" id="ETR69003.1"/>
    </source>
</evidence>
<sequence length="310" mass="35810">MVTGAGGALAQRVINKLKLRREYEIIGVGFKESSYFDDTIINYRIDFSKRGFEMVFRDHQLDSVIHLGRILLYDDTPLRRYNVNVTGSKKIFELSLKYGVKNIIVLSTFYVYGAHPYNPSLIDEMFPLKASNNSSHLADAVELEYLSSLFMLKYPELKTTILRPCNILGPGIQNSVSLLLNRKYVPCLLGFSPIMQFIHVDDLAEAIVLAYENPKPSVYNVVTEDWLPYQKAIKMAGGVPVPIPPFPPSLSRQIVRMMNIKEFPDYLMNYYKYPLVLDGSLFKKTYSFKPRYSLEEIFDYYKKQKNLRIF</sequence>
<dbReference type="PANTHER" id="PTHR43245">
    <property type="entry name" value="BIFUNCTIONAL POLYMYXIN RESISTANCE PROTEIN ARNA"/>
    <property type="match status" value="1"/>
</dbReference>
<dbReference type="Proteomes" id="UP000189670">
    <property type="component" value="Unassembled WGS sequence"/>
</dbReference>
<evidence type="ECO:0000313" key="3">
    <source>
        <dbReference type="Proteomes" id="UP000189670"/>
    </source>
</evidence>
<accession>A0A1V1P2I1</accession>
<dbReference type="InterPro" id="IPR001509">
    <property type="entry name" value="Epimerase_deHydtase"/>
</dbReference>
<organism evidence="2 3">
    <name type="scientific">Candidatus Magnetoglobus multicellularis str. Araruama</name>
    <dbReference type="NCBI Taxonomy" id="890399"/>
    <lineage>
        <taxon>Bacteria</taxon>
        <taxon>Pseudomonadati</taxon>
        <taxon>Thermodesulfobacteriota</taxon>
        <taxon>Desulfobacteria</taxon>
        <taxon>Desulfobacterales</taxon>
        <taxon>Desulfobacteraceae</taxon>
        <taxon>Candidatus Magnetoglobus</taxon>
    </lineage>
</organism>
<dbReference type="EMBL" id="ATBP01000765">
    <property type="protein sequence ID" value="ETR69003.1"/>
    <property type="molecule type" value="Genomic_DNA"/>
</dbReference>
<dbReference type="Gene3D" id="3.40.50.720">
    <property type="entry name" value="NAD(P)-binding Rossmann-like Domain"/>
    <property type="match status" value="1"/>
</dbReference>
<dbReference type="Pfam" id="PF01370">
    <property type="entry name" value="Epimerase"/>
    <property type="match status" value="1"/>
</dbReference>
<reference evidence="3" key="1">
    <citation type="submission" date="2012-11" db="EMBL/GenBank/DDBJ databases">
        <authorList>
            <person name="Lucero-Rivera Y.E."/>
            <person name="Tovar-Ramirez D."/>
        </authorList>
    </citation>
    <scope>NUCLEOTIDE SEQUENCE [LARGE SCALE GENOMIC DNA]</scope>
    <source>
        <strain evidence="3">Araruama</strain>
    </source>
</reference>
<dbReference type="AlphaFoldDB" id="A0A1V1P2I1"/>